<dbReference type="Proteomes" id="UP000695000">
    <property type="component" value="Unplaced"/>
</dbReference>
<evidence type="ECO:0000313" key="3">
    <source>
        <dbReference type="Proteomes" id="UP000695000"/>
    </source>
</evidence>
<accession>A0ABM1M8S6</accession>
<evidence type="ECO:0000256" key="2">
    <source>
        <dbReference type="ARBA" id="ARBA00023134"/>
    </source>
</evidence>
<keyword evidence="3" id="KW-1185">Reference proteome</keyword>
<dbReference type="PRINTS" id="PR00449">
    <property type="entry name" value="RASTRNSFRMNG"/>
</dbReference>
<dbReference type="SMART" id="SM00173">
    <property type="entry name" value="RAS"/>
    <property type="match status" value="1"/>
</dbReference>
<proteinExistence type="predicted"/>
<dbReference type="Pfam" id="PF00071">
    <property type="entry name" value="Ras"/>
    <property type="match status" value="1"/>
</dbReference>
<dbReference type="Gene3D" id="3.40.50.300">
    <property type="entry name" value="P-loop containing nucleotide triphosphate hydrolases"/>
    <property type="match status" value="1"/>
</dbReference>
<protein>
    <submittedName>
        <fullName evidence="4">Rac-like GTP-binding protein ARAC9</fullName>
    </submittedName>
</protein>
<name>A0ABM1M8S6_NICVS</name>
<dbReference type="SUPFAM" id="SSF52540">
    <property type="entry name" value="P-loop containing nucleoside triphosphate hydrolases"/>
    <property type="match status" value="1"/>
</dbReference>
<dbReference type="CDD" id="cd00157">
    <property type="entry name" value="Rho"/>
    <property type="match status" value="1"/>
</dbReference>
<dbReference type="RefSeq" id="XP_017770976.1">
    <property type="nucleotide sequence ID" value="XM_017915487.1"/>
</dbReference>
<dbReference type="SMART" id="SM00175">
    <property type="entry name" value="RAB"/>
    <property type="match status" value="1"/>
</dbReference>
<dbReference type="GeneID" id="108558544"/>
<dbReference type="InterPro" id="IPR003578">
    <property type="entry name" value="Small_GTPase_Rho"/>
</dbReference>
<dbReference type="SMART" id="SM00174">
    <property type="entry name" value="RHO"/>
    <property type="match status" value="1"/>
</dbReference>
<keyword evidence="2" id="KW-0342">GTP-binding</keyword>
<dbReference type="PROSITE" id="PS51420">
    <property type="entry name" value="RHO"/>
    <property type="match status" value="1"/>
</dbReference>
<gene>
    <name evidence="4" type="primary">LOC108558544</name>
</gene>
<reference evidence="4" key="1">
    <citation type="submission" date="2025-08" db="UniProtKB">
        <authorList>
            <consortium name="RefSeq"/>
        </authorList>
    </citation>
    <scope>IDENTIFICATION</scope>
    <source>
        <tissue evidence="4">Whole Larva</tissue>
    </source>
</reference>
<dbReference type="PROSITE" id="PS51419">
    <property type="entry name" value="RAB"/>
    <property type="match status" value="1"/>
</dbReference>
<dbReference type="PANTHER" id="PTHR24072">
    <property type="entry name" value="RHO FAMILY GTPASE"/>
    <property type="match status" value="1"/>
</dbReference>
<dbReference type="InterPro" id="IPR027417">
    <property type="entry name" value="P-loop_NTPase"/>
</dbReference>
<dbReference type="NCBIfam" id="TIGR00231">
    <property type="entry name" value="small_GTP"/>
    <property type="match status" value="1"/>
</dbReference>
<organism evidence="3 4">
    <name type="scientific">Nicrophorus vespilloides</name>
    <name type="common">Boreal carrion beetle</name>
    <dbReference type="NCBI Taxonomy" id="110193"/>
    <lineage>
        <taxon>Eukaryota</taxon>
        <taxon>Metazoa</taxon>
        <taxon>Ecdysozoa</taxon>
        <taxon>Arthropoda</taxon>
        <taxon>Hexapoda</taxon>
        <taxon>Insecta</taxon>
        <taxon>Pterygota</taxon>
        <taxon>Neoptera</taxon>
        <taxon>Endopterygota</taxon>
        <taxon>Coleoptera</taxon>
        <taxon>Polyphaga</taxon>
        <taxon>Staphyliniformia</taxon>
        <taxon>Silphidae</taxon>
        <taxon>Nicrophorinae</taxon>
        <taxon>Nicrophorus</taxon>
    </lineage>
</organism>
<keyword evidence="1" id="KW-0547">Nucleotide-binding</keyword>
<sequence>MDGIIRITVVGDGNTGKTCMLYAYKDKKYNDHHSSTVFDSYSMSIEIDGKPRRMILTDTAGQEEYDRIRILAYKECDVFVLCYSVDCRISFLNVRNKWARELMKIKPNCRIILAATKSDLRKIYNGCVSTSEGLRLKKEIRANDFVECSSKLLLNVDIVFQKAVIAAIHPHFVKKTKPKKEECAIL</sequence>
<evidence type="ECO:0000256" key="1">
    <source>
        <dbReference type="ARBA" id="ARBA00022741"/>
    </source>
</evidence>
<dbReference type="InterPro" id="IPR001806">
    <property type="entry name" value="Small_GTPase"/>
</dbReference>
<evidence type="ECO:0000313" key="4">
    <source>
        <dbReference type="RefSeq" id="XP_017770976.1"/>
    </source>
</evidence>
<dbReference type="InterPro" id="IPR005225">
    <property type="entry name" value="Small_GTP-bd"/>
</dbReference>
<dbReference type="PROSITE" id="PS51421">
    <property type="entry name" value="RAS"/>
    <property type="match status" value="1"/>
</dbReference>